<evidence type="ECO:0000256" key="1">
    <source>
        <dbReference type="SAM" id="MobiDB-lite"/>
    </source>
</evidence>
<accession>A0AAD2E8G1</accession>
<sequence>MCIDKWRNLLKEFKKAKQNQDSNGNGYAKMSYYKDIEEILRDMRKIEANYKSHTLMLLLSTVPKSNHFCILLKRAIIPEILFEASMKRKLTMAHHNLPQFNPRFFLSVSHKTPFSTLSLTVRSSKSFPTSFSSPRNHGLFPDPRPIRLPSAPKRHRLPPTNPNLALSVRNDRHGRDWESKERGAENFVEGDWTSLLPIVMGR</sequence>
<reference evidence="2" key="1">
    <citation type="submission" date="2023-05" db="EMBL/GenBank/DDBJ databases">
        <authorList>
            <person name="Huff M."/>
        </authorList>
    </citation>
    <scope>NUCLEOTIDE SEQUENCE</scope>
</reference>
<feature type="region of interest" description="Disordered" evidence="1">
    <location>
        <begin position="130"/>
        <end position="167"/>
    </location>
</feature>
<evidence type="ECO:0000313" key="3">
    <source>
        <dbReference type="Proteomes" id="UP000834106"/>
    </source>
</evidence>
<evidence type="ECO:0000313" key="2">
    <source>
        <dbReference type="EMBL" id="CAI9780103.1"/>
    </source>
</evidence>
<gene>
    <name evidence="2" type="ORF">FPE_LOCUS27533</name>
</gene>
<dbReference type="AlphaFoldDB" id="A0AAD2E8G1"/>
<protein>
    <submittedName>
        <fullName evidence="2">Uncharacterized protein</fullName>
    </submittedName>
</protein>
<organism evidence="2 3">
    <name type="scientific">Fraxinus pennsylvanica</name>
    <dbReference type="NCBI Taxonomy" id="56036"/>
    <lineage>
        <taxon>Eukaryota</taxon>
        <taxon>Viridiplantae</taxon>
        <taxon>Streptophyta</taxon>
        <taxon>Embryophyta</taxon>
        <taxon>Tracheophyta</taxon>
        <taxon>Spermatophyta</taxon>
        <taxon>Magnoliopsida</taxon>
        <taxon>eudicotyledons</taxon>
        <taxon>Gunneridae</taxon>
        <taxon>Pentapetalae</taxon>
        <taxon>asterids</taxon>
        <taxon>lamiids</taxon>
        <taxon>Lamiales</taxon>
        <taxon>Oleaceae</taxon>
        <taxon>Oleeae</taxon>
        <taxon>Fraxinus</taxon>
    </lineage>
</organism>
<dbReference type="Proteomes" id="UP000834106">
    <property type="component" value="Chromosome 17"/>
</dbReference>
<dbReference type="EMBL" id="OU503052">
    <property type="protein sequence ID" value="CAI9780103.1"/>
    <property type="molecule type" value="Genomic_DNA"/>
</dbReference>
<name>A0AAD2E8G1_9LAMI</name>
<proteinExistence type="predicted"/>
<keyword evidence="3" id="KW-1185">Reference proteome</keyword>